<keyword evidence="2" id="KW-1185">Reference proteome</keyword>
<dbReference type="CDD" id="cd06558">
    <property type="entry name" value="crotonase-like"/>
    <property type="match status" value="1"/>
</dbReference>
<organism evidence="1 2">
    <name type="scientific">Laodelphax striatellus</name>
    <name type="common">Small brown planthopper</name>
    <name type="synonym">Delphax striatella</name>
    <dbReference type="NCBI Taxonomy" id="195883"/>
    <lineage>
        <taxon>Eukaryota</taxon>
        <taxon>Metazoa</taxon>
        <taxon>Ecdysozoa</taxon>
        <taxon>Arthropoda</taxon>
        <taxon>Hexapoda</taxon>
        <taxon>Insecta</taxon>
        <taxon>Pterygota</taxon>
        <taxon>Neoptera</taxon>
        <taxon>Paraneoptera</taxon>
        <taxon>Hemiptera</taxon>
        <taxon>Auchenorrhyncha</taxon>
        <taxon>Fulgoroidea</taxon>
        <taxon>Delphacidae</taxon>
        <taxon>Criomorphinae</taxon>
        <taxon>Laodelphax</taxon>
    </lineage>
</organism>
<dbReference type="Gene3D" id="6.10.250.170">
    <property type="match status" value="1"/>
</dbReference>
<name>A0A482WZ89_LAOST</name>
<dbReference type="Gene3D" id="3.90.226.10">
    <property type="entry name" value="2-enoyl-CoA Hydratase, Chain A, domain 1"/>
    <property type="match status" value="1"/>
</dbReference>
<sequence>MMFRICSSLHRSAVTAAKESKRFYSDAGKLVTVTTDDKSGISTVSLNRPPVNGLNYDLLQSISTALTTLEKSKCRGMILTSDNPSVFSAGLDILEMYKPDPARVKDFWTTLQDTWIKLYTTSFPTVALINGHSPAGGCLLALSSLPRKMTKLEFREATVNWLLNNKEKDLQIFLNYINQPKVQEGLGMYLESLKKKSAK</sequence>
<dbReference type="Proteomes" id="UP000291343">
    <property type="component" value="Unassembled WGS sequence"/>
</dbReference>
<dbReference type="GO" id="GO:0005739">
    <property type="term" value="C:mitochondrion"/>
    <property type="evidence" value="ECO:0007669"/>
    <property type="project" value="TreeGrafter"/>
</dbReference>
<dbReference type="Pfam" id="PF00378">
    <property type="entry name" value="ECH_1"/>
    <property type="match status" value="1"/>
</dbReference>
<dbReference type="PANTHER" id="PTHR11941">
    <property type="entry name" value="ENOYL-COA HYDRATASE-RELATED"/>
    <property type="match status" value="1"/>
</dbReference>
<gene>
    <name evidence="1" type="ORF">LSTR_LSTR010909</name>
</gene>
<dbReference type="PANTHER" id="PTHR11941:SF45">
    <property type="entry name" value="ENOYL-COA DELTA ISOMERASE 1, MITOCHONDRIAL"/>
    <property type="match status" value="1"/>
</dbReference>
<comment type="caution">
    <text evidence="1">The sequence shown here is derived from an EMBL/GenBank/DDBJ whole genome shotgun (WGS) entry which is preliminary data.</text>
</comment>
<dbReference type="EMBL" id="QKKF02022174">
    <property type="protein sequence ID" value="RZF38576.1"/>
    <property type="molecule type" value="Genomic_DNA"/>
</dbReference>
<evidence type="ECO:0000313" key="1">
    <source>
        <dbReference type="EMBL" id="RZF38576.1"/>
    </source>
</evidence>
<dbReference type="InParanoid" id="A0A482WZ89"/>
<proteinExistence type="predicted"/>
<dbReference type="SUPFAM" id="SSF52096">
    <property type="entry name" value="ClpP/crotonase"/>
    <property type="match status" value="1"/>
</dbReference>
<dbReference type="OrthoDB" id="1696280at2759"/>
<dbReference type="AlphaFoldDB" id="A0A482WZ89"/>
<reference evidence="1 2" key="1">
    <citation type="journal article" date="2017" name="Gigascience">
        <title>Genome sequence of the small brown planthopper, Laodelphax striatellus.</title>
        <authorList>
            <person name="Zhu J."/>
            <person name="Jiang F."/>
            <person name="Wang X."/>
            <person name="Yang P."/>
            <person name="Bao Y."/>
            <person name="Zhao W."/>
            <person name="Wang W."/>
            <person name="Lu H."/>
            <person name="Wang Q."/>
            <person name="Cui N."/>
            <person name="Li J."/>
            <person name="Chen X."/>
            <person name="Luo L."/>
            <person name="Yu J."/>
            <person name="Kang L."/>
            <person name="Cui F."/>
        </authorList>
    </citation>
    <scope>NUCLEOTIDE SEQUENCE [LARGE SCALE GENOMIC DNA]</scope>
    <source>
        <strain evidence="1">Lst14</strain>
    </source>
</reference>
<accession>A0A482WZ89</accession>
<dbReference type="FunCoup" id="A0A482WZ89">
    <property type="interactions" value="1209"/>
</dbReference>
<evidence type="ECO:0000313" key="2">
    <source>
        <dbReference type="Proteomes" id="UP000291343"/>
    </source>
</evidence>
<dbReference type="InterPro" id="IPR001753">
    <property type="entry name" value="Enoyl-CoA_hydra/iso"/>
</dbReference>
<dbReference type="InterPro" id="IPR029045">
    <property type="entry name" value="ClpP/crotonase-like_dom_sf"/>
</dbReference>
<dbReference type="STRING" id="195883.A0A482WZ89"/>
<dbReference type="GO" id="GO:0006635">
    <property type="term" value="P:fatty acid beta-oxidation"/>
    <property type="evidence" value="ECO:0007669"/>
    <property type="project" value="TreeGrafter"/>
</dbReference>
<dbReference type="SMR" id="A0A482WZ89"/>
<protein>
    <submittedName>
        <fullName evidence="1">Uncharacterized protein</fullName>
    </submittedName>
</protein>